<accession>A0A0C3MIX9</accession>
<reference evidence="2" key="2">
    <citation type="submission" date="2015-01" db="EMBL/GenBank/DDBJ databases">
        <title>Evolutionary Origins and Diversification of the Mycorrhizal Mutualists.</title>
        <authorList>
            <consortium name="DOE Joint Genome Institute"/>
            <consortium name="Mycorrhizal Genomics Consortium"/>
            <person name="Kohler A."/>
            <person name="Kuo A."/>
            <person name="Nagy L.G."/>
            <person name="Floudas D."/>
            <person name="Copeland A."/>
            <person name="Barry K.W."/>
            <person name="Cichocki N."/>
            <person name="Veneault-Fourrey C."/>
            <person name="LaButti K."/>
            <person name="Lindquist E.A."/>
            <person name="Lipzen A."/>
            <person name="Lundell T."/>
            <person name="Morin E."/>
            <person name="Murat C."/>
            <person name="Riley R."/>
            <person name="Ohm R."/>
            <person name="Sun H."/>
            <person name="Tunlid A."/>
            <person name="Henrissat B."/>
            <person name="Grigoriev I.V."/>
            <person name="Hibbett D.S."/>
            <person name="Martin F."/>
        </authorList>
    </citation>
    <scope>NUCLEOTIDE SEQUENCE [LARGE SCALE GENOMIC DNA]</scope>
    <source>
        <strain evidence="2">MUT 4182</strain>
    </source>
</reference>
<gene>
    <name evidence="1" type="ORF">M407DRAFT_186679</name>
</gene>
<dbReference type="OrthoDB" id="2593747at2759"/>
<dbReference type="AlphaFoldDB" id="A0A0C3MIX9"/>
<sequence length="218" mass="24147">MIEDADTGKESEGKSDDHPIVLGGISVFEMACFLDVLDTPFVFGDPEFSFEQWAAALHLATMWSFDDLRKRIICQMDDLTAYASPFDVITISQKCRVEKWLHPAYAALCRRQDSFTDDEVEWLGIKRAAALWRIRESLEFDKPLEIPPSSPCCGGRVVCGSCSNALLQQQPGAKGGKSRLKARVAKTLARSVTLPGSPGPVLNHVLELIKMEEALKFA</sequence>
<proteinExistence type="predicted"/>
<evidence type="ECO:0000313" key="2">
    <source>
        <dbReference type="Proteomes" id="UP000054248"/>
    </source>
</evidence>
<keyword evidence="2" id="KW-1185">Reference proteome</keyword>
<protein>
    <recommendedName>
        <fullName evidence="3">BTB domain-containing protein</fullName>
    </recommendedName>
</protein>
<evidence type="ECO:0000313" key="1">
    <source>
        <dbReference type="EMBL" id="KIO33637.1"/>
    </source>
</evidence>
<dbReference type="HOGENOM" id="CLU_047592_3_0_1"/>
<name>A0A0C3MIX9_9AGAM</name>
<dbReference type="STRING" id="1051891.A0A0C3MIX9"/>
<evidence type="ECO:0008006" key="3">
    <source>
        <dbReference type="Google" id="ProtNLM"/>
    </source>
</evidence>
<dbReference type="EMBL" id="KN822947">
    <property type="protein sequence ID" value="KIO33637.1"/>
    <property type="molecule type" value="Genomic_DNA"/>
</dbReference>
<reference evidence="1 2" key="1">
    <citation type="submission" date="2014-04" db="EMBL/GenBank/DDBJ databases">
        <authorList>
            <consortium name="DOE Joint Genome Institute"/>
            <person name="Kuo A."/>
            <person name="Girlanda M."/>
            <person name="Perotto S."/>
            <person name="Kohler A."/>
            <person name="Nagy L.G."/>
            <person name="Floudas D."/>
            <person name="Copeland A."/>
            <person name="Barry K.W."/>
            <person name="Cichocki N."/>
            <person name="Veneault-Fourrey C."/>
            <person name="LaButti K."/>
            <person name="Lindquist E.A."/>
            <person name="Lipzen A."/>
            <person name="Lundell T."/>
            <person name="Morin E."/>
            <person name="Murat C."/>
            <person name="Sun H."/>
            <person name="Tunlid A."/>
            <person name="Henrissat B."/>
            <person name="Grigoriev I.V."/>
            <person name="Hibbett D.S."/>
            <person name="Martin F."/>
            <person name="Nordberg H.P."/>
            <person name="Cantor M.N."/>
            <person name="Hua S.X."/>
        </authorList>
    </citation>
    <scope>NUCLEOTIDE SEQUENCE [LARGE SCALE GENOMIC DNA]</scope>
    <source>
        <strain evidence="1 2">MUT 4182</strain>
    </source>
</reference>
<organism evidence="1 2">
    <name type="scientific">Tulasnella calospora MUT 4182</name>
    <dbReference type="NCBI Taxonomy" id="1051891"/>
    <lineage>
        <taxon>Eukaryota</taxon>
        <taxon>Fungi</taxon>
        <taxon>Dikarya</taxon>
        <taxon>Basidiomycota</taxon>
        <taxon>Agaricomycotina</taxon>
        <taxon>Agaricomycetes</taxon>
        <taxon>Cantharellales</taxon>
        <taxon>Tulasnellaceae</taxon>
        <taxon>Tulasnella</taxon>
    </lineage>
</organism>
<dbReference type="Proteomes" id="UP000054248">
    <property type="component" value="Unassembled WGS sequence"/>
</dbReference>